<proteinExistence type="inferred from homology"/>
<keyword evidence="9 14" id="KW-0560">Oxidoreductase</keyword>
<dbReference type="PRINTS" id="PR00463">
    <property type="entry name" value="EP450I"/>
</dbReference>
<evidence type="ECO:0000256" key="10">
    <source>
        <dbReference type="ARBA" id="ARBA00023004"/>
    </source>
</evidence>
<dbReference type="OMA" id="THGCKQD"/>
<dbReference type="PRINTS" id="PR00385">
    <property type="entry name" value="P450"/>
</dbReference>
<evidence type="ECO:0000256" key="13">
    <source>
        <dbReference type="PIRSR" id="PIRSR602401-1"/>
    </source>
</evidence>
<dbReference type="InterPro" id="IPR017972">
    <property type="entry name" value="Cyt_P450_CS"/>
</dbReference>
<dbReference type="CDD" id="cd20628">
    <property type="entry name" value="CYP4"/>
    <property type="match status" value="1"/>
</dbReference>
<keyword evidence="11 14" id="KW-0503">Monooxygenase</keyword>
<evidence type="ECO:0000256" key="15">
    <source>
        <dbReference type="SAM" id="MobiDB-lite"/>
    </source>
</evidence>
<feature type="binding site" description="axial binding residue" evidence="13">
    <location>
        <position position="454"/>
    </location>
    <ligand>
        <name>heme</name>
        <dbReference type="ChEBI" id="CHEBI:30413"/>
    </ligand>
    <ligandPart>
        <name>Fe</name>
        <dbReference type="ChEBI" id="CHEBI:18248"/>
    </ligandPart>
</feature>
<dbReference type="PANTHER" id="PTHR24291:SF189">
    <property type="entry name" value="CYTOCHROME P450 4C3-RELATED"/>
    <property type="match status" value="1"/>
</dbReference>
<gene>
    <name evidence="16" type="ORF">Ocin01_06599</name>
</gene>
<dbReference type="Proteomes" id="UP000094527">
    <property type="component" value="Unassembled WGS sequence"/>
</dbReference>
<dbReference type="InterPro" id="IPR050196">
    <property type="entry name" value="Cytochrome_P450_Monoox"/>
</dbReference>
<reference evidence="16 17" key="1">
    <citation type="journal article" date="2016" name="Genome Biol. Evol.">
        <title>Gene Family Evolution Reflects Adaptation to Soil Environmental Stressors in the Genome of the Collembolan Orchesella cincta.</title>
        <authorList>
            <person name="Faddeeva-Vakhrusheva A."/>
            <person name="Derks M.F."/>
            <person name="Anvar S.Y."/>
            <person name="Agamennone V."/>
            <person name="Suring W."/>
            <person name="Smit S."/>
            <person name="van Straalen N.M."/>
            <person name="Roelofs D."/>
        </authorList>
    </citation>
    <scope>NUCLEOTIDE SEQUENCE [LARGE SCALE GENOMIC DNA]</scope>
    <source>
        <tissue evidence="16">Mixed pool</tissue>
    </source>
</reference>
<dbReference type="PANTHER" id="PTHR24291">
    <property type="entry name" value="CYTOCHROME P450 FAMILY 4"/>
    <property type="match status" value="1"/>
</dbReference>
<evidence type="ECO:0000256" key="7">
    <source>
        <dbReference type="ARBA" id="ARBA00022824"/>
    </source>
</evidence>
<evidence type="ECO:0000256" key="12">
    <source>
        <dbReference type="ARBA" id="ARBA00023136"/>
    </source>
</evidence>
<evidence type="ECO:0000256" key="14">
    <source>
        <dbReference type="RuleBase" id="RU000461"/>
    </source>
</evidence>
<dbReference type="Gene3D" id="1.10.630.10">
    <property type="entry name" value="Cytochrome P450"/>
    <property type="match status" value="1"/>
</dbReference>
<evidence type="ECO:0000256" key="8">
    <source>
        <dbReference type="ARBA" id="ARBA00022848"/>
    </source>
</evidence>
<comment type="similarity">
    <text evidence="4 14">Belongs to the cytochrome P450 family.</text>
</comment>
<evidence type="ECO:0000256" key="2">
    <source>
        <dbReference type="ARBA" id="ARBA00004524"/>
    </source>
</evidence>
<keyword evidence="10 13" id="KW-0408">Iron</keyword>
<dbReference type="GO" id="GO:0005789">
    <property type="term" value="C:endoplasmic reticulum membrane"/>
    <property type="evidence" value="ECO:0007669"/>
    <property type="project" value="UniProtKB-SubCell"/>
</dbReference>
<keyword evidence="7" id="KW-0256">Endoplasmic reticulum</keyword>
<comment type="caution">
    <text evidence="16">The sequence shown here is derived from an EMBL/GenBank/DDBJ whole genome shotgun (WGS) entry which is preliminary data.</text>
</comment>
<keyword evidence="5 13" id="KW-0349">Heme</keyword>
<dbReference type="AlphaFoldDB" id="A0A1D2N4W1"/>
<organism evidence="16 17">
    <name type="scientific">Orchesella cincta</name>
    <name type="common">Springtail</name>
    <name type="synonym">Podura cincta</name>
    <dbReference type="NCBI Taxonomy" id="48709"/>
    <lineage>
        <taxon>Eukaryota</taxon>
        <taxon>Metazoa</taxon>
        <taxon>Ecdysozoa</taxon>
        <taxon>Arthropoda</taxon>
        <taxon>Hexapoda</taxon>
        <taxon>Collembola</taxon>
        <taxon>Entomobryomorpha</taxon>
        <taxon>Entomobryoidea</taxon>
        <taxon>Orchesellidae</taxon>
        <taxon>Orchesellinae</taxon>
        <taxon>Orchesella</taxon>
    </lineage>
</organism>
<keyword evidence="8" id="KW-0492">Microsome</keyword>
<keyword evidence="17" id="KW-1185">Reference proteome</keyword>
<dbReference type="OrthoDB" id="1470350at2759"/>
<sequence length="507" mass="58430">MVLLYLTGALLAIIIGLVLKLFVRWDNTFSKLAKQIPGPPRVPIFGNTFQFVVTSEKLLPLLNSWIELYGHRFLYRVGTYEILGLSNPNDIEAKTVKSVDYDQFIPWLGTGLLVSNGEKWAGRRKLLTPAFHFKILERFMDVFNQQSLKFVDIIKAKFQPGEVFDITPLISKLTLDIICETAMGVKINAQDEERESEYISAISRMKFLQQYRAFRPWLEPSFIWNYFSYGGEEKNLLKILHGFTNEVIKQRKLEHSREANDTDEGKNAENVDGENYYGGKKRSAFLDILLEAQRNGDLKSDEDVREETDTFMFEGHDTVSAGISFTFFLIGNYPDVQEKVYDELCQVFQNDSSRPITMEDIGKLRYLECCIKESLRLFPSVPIVARTIQNNFELDQDVILPPDTLVVILPYQLHRNKEVYPDHLCYRPERFLPDNSVGRHHFGYIPFSAGPRNCIGQKFALLEEKVVVANILRNLKLTSTQKQEELTLLSDIILHSKDGINIKYSPR</sequence>
<comment type="subcellular location">
    <subcellularLocation>
        <location evidence="3">Endoplasmic reticulum membrane</location>
    </subcellularLocation>
    <subcellularLocation>
        <location evidence="2">Microsome membrane</location>
    </subcellularLocation>
</comment>
<dbReference type="Pfam" id="PF00067">
    <property type="entry name" value="p450"/>
    <property type="match status" value="1"/>
</dbReference>
<dbReference type="GO" id="GO:0005506">
    <property type="term" value="F:iron ion binding"/>
    <property type="evidence" value="ECO:0007669"/>
    <property type="project" value="InterPro"/>
</dbReference>
<dbReference type="InterPro" id="IPR002401">
    <property type="entry name" value="Cyt_P450_E_grp-I"/>
</dbReference>
<accession>A0A1D2N4W1</accession>
<dbReference type="GO" id="GO:0020037">
    <property type="term" value="F:heme binding"/>
    <property type="evidence" value="ECO:0007669"/>
    <property type="project" value="InterPro"/>
</dbReference>
<evidence type="ECO:0000313" key="17">
    <source>
        <dbReference type="Proteomes" id="UP000094527"/>
    </source>
</evidence>
<dbReference type="InterPro" id="IPR036396">
    <property type="entry name" value="Cyt_P450_sf"/>
</dbReference>
<feature type="compositionally biased region" description="Basic and acidic residues" evidence="15">
    <location>
        <begin position="254"/>
        <end position="269"/>
    </location>
</feature>
<keyword evidence="12" id="KW-0472">Membrane</keyword>
<dbReference type="PROSITE" id="PS00086">
    <property type="entry name" value="CYTOCHROME_P450"/>
    <property type="match status" value="1"/>
</dbReference>
<evidence type="ECO:0000256" key="1">
    <source>
        <dbReference type="ARBA" id="ARBA00001971"/>
    </source>
</evidence>
<evidence type="ECO:0000256" key="5">
    <source>
        <dbReference type="ARBA" id="ARBA00022617"/>
    </source>
</evidence>
<dbReference type="GO" id="GO:0016705">
    <property type="term" value="F:oxidoreductase activity, acting on paired donors, with incorporation or reduction of molecular oxygen"/>
    <property type="evidence" value="ECO:0007669"/>
    <property type="project" value="InterPro"/>
</dbReference>
<dbReference type="InterPro" id="IPR001128">
    <property type="entry name" value="Cyt_P450"/>
</dbReference>
<evidence type="ECO:0000256" key="4">
    <source>
        <dbReference type="ARBA" id="ARBA00010617"/>
    </source>
</evidence>
<dbReference type="EMBL" id="LJIJ01000234">
    <property type="protein sequence ID" value="ODN00095.1"/>
    <property type="molecule type" value="Genomic_DNA"/>
</dbReference>
<evidence type="ECO:0000256" key="11">
    <source>
        <dbReference type="ARBA" id="ARBA00023033"/>
    </source>
</evidence>
<feature type="region of interest" description="Disordered" evidence="15">
    <location>
        <begin position="254"/>
        <end position="274"/>
    </location>
</feature>
<evidence type="ECO:0000313" key="16">
    <source>
        <dbReference type="EMBL" id="ODN00095.1"/>
    </source>
</evidence>
<name>A0A1D2N4W1_ORCCI</name>
<protein>
    <submittedName>
        <fullName evidence="16">Cytochrome P450 4C1</fullName>
    </submittedName>
</protein>
<comment type="cofactor">
    <cofactor evidence="1 13">
        <name>heme</name>
        <dbReference type="ChEBI" id="CHEBI:30413"/>
    </cofactor>
</comment>
<evidence type="ECO:0000256" key="9">
    <source>
        <dbReference type="ARBA" id="ARBA00023002"/>
    </source>
</evidence>
<keyword evidence="6 13" id="KW-0479">Metal-binding</keyword>
<evidence type="ECO:0000256" key="6">
    <source>
        <dbReference type="ARBA" id="ARBA00022723"/>
    </source>
</evidence>
<dbReference type="STRING" id="48709.A0A1D2N4W1"/>
<evidence type="ECO:0000256" key="3">
    <source>
        <dbReference type="ARBA" id="ARBA00004586"/>
    </source>
</evidence>
<dbReference type="GO" id="GO:0004497">
    <property type="term" value="F:monooxygenase activity"/>
    <property type="evidence" value="ECO:0007669"/>
    <property type="project" value="UniProtKB-KW"/>
</dbReference>
<dbReference type="SUPFAM" id="SSF48264">
    <property type="entry name" value="Cytochrome P450"/>
    <property type="match status" value="1"/>
</dbReference>